<organism evidence="1">
    <name type="scientific">marine sediment metagenome</name>
    <dbReference type="NCBI Taxonomy" id="412755"/>
    <lineage>
        <taxon>unclassified sequences</taxon>
        <taxon>metagenomes</taxon>
        <taxon>ecological metagenomes</taxon>
    </lineage>
</organism>
<accession>X0ZF49</accession>
<reference evidence="1" key="1">
    <citation type="journal article" date="2014" name="Front. Microbiol.">
        <title>High frequency of phylogenetically diverse reductive dehalogenase-homologous genes in deep subseafloor sedimentary metagenomes.</title>
        <authorList>
            <person name="Kawai M."/>
            <person name="Futagami T."/>
            <person name="Toyoda A."/>
            <person name="Takaki Y."/>
            <person name="Nishi S."/>
            <person name="Hori S."/>
            <person name="Arai W."/>
            <person name="Tsubouchi T."/>
            <person name="Morono Y."/>
            <person name="Uchiyama I."/>
            <person name="Ito T."/>
            <person name="Fujiyama A."/>
            <person name="Inagaki F."/>
            <person name="Takami H."/>
        </authorList>
    </citation>
    <scope>NUCLEOTIDE SEQUENCE</scope>
    <source>
        <strain evidence="1">Expedition CK06-06</strain>
    </source>
</reference>
<dbReference type="AlphaFoldDB" id="X0ZF49"/>
<dbReference type="EMBL" id="BARS01059641">
    <property type="protein sequence ID" value="GAG46946.1"/>
    <property type="molecule type" value="Genomic_DNA"/>
</dbReference>
<proteinExistence type="predicted"/>
<protein>
    <submittedName>
        <fullName evidence="1">Uncharacterized protein</fullName>
    </submittedName>
</protein>
<evidence type="ECO:0000313" key="1">
    <source>
        <dbReference type="EMBL" id="GAG46946.1"/>
    </source>
</evidence>
<name>X0ZF49_9ZZZZ</name>
<sequence length="36" mass="3910">DQQVYGTFTSIDLHPSSAFAYGEYILSSADTIDSPL</sequence>
<feature type="non-terminal residue" evidence="1">
    <location>
        <position position="36"/>
    </location>
</feature>
<feature type="non-terminal residue" evidence="1">
    <location>
        <position position="1"/>
    </location>
</feature>
<comment type="caution">
    <text evidence="1">The sequence shown here is derived from an EMBL/GenBank/DDBJ whole genome shotgun (WGS) entry which is preliminary data.</text>
</comment>
<gene>
    <name evidence="1" type="ORF">S01H1_86251</name>
</gene>